<keyword evidence="5" id="KW-0614">Plasmid</keyword>
<geneLocation type="plasmid" evidence="5">
    <name>pl1</name>
</geneLocation>
<dbReference type="SUPFAM" id="SSF47413">
    <property type="entry name" value="lambda repressor-like DNA-binding domains"/>
    <property type="match status" value="1"/>
</dbReference>
<dbReference type="Gene3D" id="1.10.260.40">
    <property type="entry name" value="lambda repressor-like DNA-binding domains"/>
    <property type="match status" value="1"/>
</dbReference>
<dbReference type="InterPro" id="IPR010982">
    <property type="entry name" value="Lambda_DNA-bd_dom_sf"/>
</dbReference>
<evidence type="ECO:0000256" key="2">
    <source>
        <dbReference type="ARBA" id="ARBA00023125"/>
    </source>
</evidence>
<dbReference type="RefSeq" id="WP_349545931.1">
    <property type="nucleotide sequence ID" value="NZ_JAOALG010000003.1"/>
</dbReference>
<dbReference type="Gene3D" id="2.10.109.10">
    <property type="entry name" value="Umud Fragment, subunit A"/>
    <property type="match status" value="1"/>
</dbReference>
<dbReference type="EMBL" id="JAOALG010000003">
    <property type="protein sequence ID" value="MEQ5844332.1"/>
    <property type="molecule type" value="Genomic_DNA"/>
</dbReference>
<organism evidence="5 6">
    <name type="scientific">Paraburkholderia acidicola</name>
    <dbReference type="NCBI Taxonomy" id="1912599"/>
    <lineage>
        <taxon>Bacteria</taxon>
        <taxon>Pseudomonadati</taxon>
        <taxon>Pseudomonadota</taxon>
        <taxon>Betaproteobacteria</taxon>
        <taxon>Burkholderiales</taxon>
        <taxon>Burkholderiaceae</taxon>
        <taxon>Paraburkholderia</taxon>
    </lineage>
</organism>
<keyword evidence="1" id="KW-0805">Transcription regulation</keyword>
<dbReference type="InterPro" id="IPR001387">
    <property type="entry name" value="Cro/C1-type_HTH"/>
</dbReference>
<keyword evidence="6" id="KW-1185">Reference proteome</keyword>
<feature type="domain" description="HTH cro/C1-type" evidence="4">
    <location>
        <begin position="17"/>
        <end position="72"/>
    </location>
</feature>
<dbReference type="SMART" id="SM00530">
    <property type="entry name" value="HTH_XRE"/>
    <property type="match status" value="1"/>
</dbReference>
<dbReference type="InterPro" id="IPR015927">
    <property type="entry name" value="Peptidase_S24_S26A/B/C"/>
</dbReference>
<evidence type="ECO:0000313" key="6">
    <source>
        <dbReference type="Proteomes" id="UP001469089"/>
    </source>
</evidence>
<dbReference type="CDD" id="cd00093">
    <property type="entry name" value="HTH_XRE"/>
    <property type="match status" value="1"/>
</dbReference>
<reference evidence="5 6" key="1">
    <citation type="journal article" date="2024" name="Chem. Sci.">
        <title>Discovery of a lagriamide polyketide by integrated genome mining, isotopic labeling, and untargeted metabolomics.</title>
        <authorList>
            <person name="Fergusson C.H."/>
            <person name="Saulog J."/>
            <person name="Paulo B.S."/>
            <person name="Wilson D.M."/>
            <person name="Liu D.Y."/>
            <person name="Morehouse N.J."/>
            <person name="Waterworth S."/>
            <person name="Barkei J."/>
            <person name="Gray C.A."/>
            <person name="Kwan J.C."/>
            <person name="Eustaquio A.S."/>
            <person name="Linington R.G."/>
        </authorList>
    </citation>
    <scope>NUCLEOTIDE SEQUENCE [LARGE SCALE GENOMIC DNA]</scope>
    <source>
        <strain evidence="5 6">RL17-338-BIF-B</strain>
    </source>
</reference>
<evidence type="ECO:0000256" key="1">
    <source>
        <dbReference type="ARBA" id="ARBA00023015"/>
    </source>
</evidence>
<dbReference type="PANTHER" id="PTHR40661:SF3">
    <property type="entry name" value="FELS-1 PROPHAGE TRANSCRIPTIONAL REGULATOR"/>
    <property type="match status" value="1"/>
</dbReference>
<keyword evidence="3" id="KW-0804">Transcription</keyword>
<dbReference type="SUPFAM" id="SSF51306">
    <property type="entry name" value="LexA/Signal peptidase"/>
    <property type="match status" value="1"/>
</dbReference>
<proteinExistence type="predicted"/>
<evidence type="ECO:0000259" key="4">
    <source>
        <dbReference type="PROSITE" id="PS50943"/>
    </source>
</evidence>
<gene>
    <name evidence="5" type="ORF">N0A02_33260</name>
</gene>
<evidence type="ECO:0000313" key="5">
    <source>
        <dbReference type="EMBL" id="MEQ5844332.1"/>
    </source>
</evidence>
<dbReference type="Pfam" id="PF01381">
    <property type="entry name" value="HTH_3"/>
    <property type="match status" value="1"/>
</dbReference>
<name>A0ABV1LYN9_9BURK</name>
<evidence type="ECO:0000256" key="3">
    <source>
        <dbReference type="ARBA" id="ARBA00023163"/>
    </source>
</evidence>
<dbReference type="PANTHER" id="PTHR40661">
    <property type="match status" value="1"/>
</dbReference>
<dbReference type="InterPro" id="IPR036286">
    <property type="entry name" value="LexA/Signal_pep-like_sf"/>
</dbReference>
<dbReference type="Proteomes" id="UP001469089">
    <property type="component" value="Unassembled WGS sequence"/>
</dbReference>
<comment type="caution">
    <text evidence="5">The sequence shown here is derived from an EMBL/GenBank/DDBJ whole genome shotgun (WGS) entry which is preliminary data.</text>
</comment>
<dbReference type="PROSITE" id="PS50943">
    <property type="entry name" value="HTH_CROC1"/>
    <property type="match status" value="1"/>
</dbReference>
<keyword evidence="2" id="KW-0238">DNA-binding</keyword>
<accession>A0ABV1LYN9</accession>
<protein>
    <submittedName>
        <fullName evidence="5">XRE family transcriptional regulator</fullName>
    </submittedName>
</protein>
<dbReference type="Pfam" id="PF00717">
    <property type="entry name" value="Peptidase_S24"/>
    <property type="match status" value="1"/>
</dbReference>
<sequence length="208" mass="23108">MTLISKQDRSAIMIQRIRALLMEHGLTDAALAQRIGIPQGTISRLLTGETVDPRISTIAAIADALNTTVSYLIDLNYRSEIPVLKWSQVSAFFHGVFDEAAQTHWIFSNNPTPKGSFAVIAARSMEPRYRANSFLIIERASDIYDSQAVILLDASNDPVIRKVIVDGSKFLFSELNSNVIDRSISQPGSHILVGVVTESRFQEYEIEI</sequence>